<dbReference type="PANTHER" id="PTHR46558">
    <property type="entry name" value="TRACRIPTIONAL REGULATORY PROTEIN-RELATED-RELATED"/>
    <property type="match status" value="1"/>
</dbReference>
<keyword evidence="1" id="KW-0238">DNA-binding</keyword>
<evidence type="ECO:0000256" key="1">
    <source>
        <dbReference type="ARBA" id="ARBA00023125"/>
    </source>
</evidence>
<dbReference type="InterPro" id="IPR010982">
    <property type="entry name" value="Lambda_DNA-bd_dom_sf"/>
</dbReference>
<dbReference type="AlphaFoldDB" id="A0AB38Z846"/>
<evidence type="ECO:0000313" key="4">
    <source>
        <dbReference type="Proteomes" id="UP001327986"/>
    </source>
</evidence>
<evidence type="ECO:0000313" key="3">
    <source>
        <dbReference type="EMBL" id="WRO06779.1"/>
    </source>
</evidence>
<dbReference type="InterPro" id="IPR001387">
    <property type="entry name" value="Cro/C1-type_HTH"/>
</dbReference>
<organism evidence="3 4">
    <name type="scientific">Dehalococcoides mccartyi</name>
    <dbReference type="NCBI Taxonomy" id="61435"/>
    <lineage>
        <taxon>Bacteria</taxon>
        <taxon>Bacillati</taxon>
        <taxon>Chloroflexota</taxon>
        <taxon>Dehalococcoidia</taxon>
        <taxon>Dehalococcoidales</taxon>
        <taxon>Dehalococcoidaceae</taxon>
        <taxon>Dehalococcoides</taxon>
    </lineage>
</organism>
<accession>A0AB38Z846</accession>
<dbReference type="Pfam" id="PF01381">
    <property type="entry name" value="HTH_3"/>
    <property type="match status" value="1"/>
</dbReference>
<dbReference type="SUPFAM" id="SSF47413">
    <property type="entry name" value="lambda repressor-like DNA-binding domains"/>
    <property type="match status" value="1"/>
</dbReference>
<dbReference type="GO" id="GO:0003677">
    <property type="term" value="F:DNA binding"/>
    <property type="evidence" value="ECO:0007669"/>
    <property type="project" value="UniProtKB-KW"/>
</dbReference>
<sequence>MKDTMLRIGENIKSLREQSGFTQSNLAKYLNVDQSLISKIEKNERSMTSDMLDKLSALFGVAAESFNQDSIQANQISFALRASEINEDDLETISAINRIALNLNFMTRLLGGHEIDR</sequence>
<protein>
    <submittedName>
        <fullName evidence="3">Helix-turn-helix transcriptional regulator</fullName>
    </submittedName>
</protein>
<dbReference type="CDD" id="cd00093">
    <property type="entry name" value="HTH_XRE"/>
    <property type="match status" value="1"/>
</dbReference>
<evidence type="ECO:0000259" key="2">
    <source>
        <dbReference type="PROSITE" id="PS50943"/>
    </source>
</evidence>
<dbReference type="PANTHER" id="PTHR46558:SF4">
    <property type="entry name" value="DNA-BIDING PHAGE PROTEIN"/>
    <property type="match status" value="1"/>
</dbReference>
<dbReference type="Gene3D" id="1.10.260.40">
    <property type="entry name" value="lambda repressor-like DNA-binding domains"/>
    <property type="match status" value="1"/>
</dbReference>
<gene>
    <name evidence="3" type="ORF">VLL09_05170</name>
</gene>
<dbReference type="Proteomes" id="UP001327986">
    <property type="component" value="Chromosome"/>
</dbReference>
<dbReference type="PROSITE" id="PS50943">
    <property type="entry name" value="HTH_CROC1"/>
    <property type="match status" value="1"/>
</dbReference>
<name>A0AB38Z846_9CHLR</name>
<feature type="domain" description="HTH cro/C1-type" evidence="2">
    <location>
        <begin position="12"/>
        <end position="66"/>
    </location>
</feature>
<reference evidence="3" key="1">
    <citation type="submission" date="2023-12" db="EMBL/GenBank/DDBJ databases">
        <title>Isolation of organohalide respiring bacteria Dehalococcoides mccartyi strain GPTCE1 in groundwater collected near a chemical plant in Suzhou, China.</title>
        <authorList>
            <person name="Liu G."/>
        </authorList>
    </citation>
    <scope>NUCLEOTIDE SEQUENCE</scope>
    <source>
        <strain evidence="3">GPTCE1</strain>
    </source>
</reference>
<dbReference type="RefSeq" id="WP_324664333.1">
    <property type="nucleotide sequence ID" value="NZ_CP141531.1"/>
</dbReference>
<proteinExistence type="predicted"/>
<dbReference type="EMBL" id="CP141531">
    <property type="protein sequence ID" value="WRO06779.1"/>
    <property type="molecule type" value="Genomic_DNA"/>
</dbReference>
<dbReference type="SMART" id="SM00530">
    <property type="entry name" value="HTH_XRE"/>
    <property type="match status" value="1"/>
</dbReference>